<dbReference type="AlphaFoldDB" id="S6A8W4"/>
<accession>S6A8W4</accession>
<dbReference type="HOGENOM" id="CLU_3223426_0_0_12"/>
<organism evidence="1 2">
    <name type="scientific">Treponema pedis str. T A4</name>
    <dbReference type="NCBI Taxonomy" id="1291379"/>
    <lineage>
        <taxon>Bacteria</taxon>
        <taxon>Pseudomonadati</taxon>
        <taxon>Spirochaetota</taxon>
        <taxon>Spirochaetia</taxon>
        <taxon>Spirochaetales</taxon>
        <taxon>Treponemataceae</taxon>
        <taxon>Treponema</taxon>
    </lineage>
</organism>
<dbReference type="STRING" id="1291379.TPE_2060"/>
<dbReference type="Proteomes" id="UP000015620">
    <property type="component" value="Chromosome"/>
</dbReference>
<evidence type="ECO:0000313" key="2">
    <source>
        <dbReference type="Proteomes" id="UP000015620"/>
    </source>
</evidence>
<dbReference type="KEGG" id="tped:TPE_2060"/>
<dbReference type="EMBL" id="CP004120">
    <property type="protein sequence ID" value="AGT44534.1"/>
    <property type="molecule type" value="Genomic_DNA"/>
</dbReference>
<evidence type="ECO:0000313" key="1">
    <source>
        <dbReference type="EMBL" id="AGT44534.1"/>
    </source>
</evidence>
<dbReference type="PATRIC" id="fig|1291379.3.peg.2032"/>
<keyword evidence="2" id="KW-1185">Reference proteome</keyword>
<protein>
    <submittedName>
        <fullName evidence="1">Uncharacterized protein</fullName>
    </submittedName>
</protein>
<name>S6A8W4_9SPIR</name>
<sequence>MYRYTSVQPDMRVVRHNRLFAEHCLYGLLCKKMRILGRGGYIAG</sequence>
<proteinExistence type="predicted"/>
<reference evidence="1 2" key="1">
    <citation type="journal article" date="2013" name="PLoS ONE">
        <title>Genome-Wide Relatedness of Treponema pedis, from Gingiva and Necrotic Skin Lesions of Pigs, with the Human Oral Pathogen Treponema denticola.</title>
        <authorList>
            <person name="Svartstrom O."/>
            <person name="Mushtaq M."/>
            <person name="Pringle M."/>
            <person name="Segerman B."/>
        </authorList>
    </citation>
    <scope>NUCLEOTIDE SEQUENCE [LARGE SCALE GENOMIC DNA]</scope>
    <source>
        <strain evidence="1">T A4</strain>
    </source>
</reference>
<gene>
    <name evidence="1" type="ORF">TPE_2060</name>
</gene>